<gene>
    <name evidence="2" type="ORF">UFOPK3608_00019</name>
</gene>
<dbReference type="EMBL" id="CAFBMP010000001">
    <property type="protein sequence ID" value="CAB4895315.1"/>
    <property type="molecule type" value="Genomic_DNA"/>
</dbReference>
<keyword evidence="1" id="KW-0378">Hydrolase</keyword>
<dbReference type="GO" id="GO:0043456">
    <property type="term" value="P:regulation of pentose-phosphate shunt"/>
    <property type="evidence" value="ECO:0007669"/>
    <property type="project" value="TreeGrafter"/>
</dbReference>
<dbReference type="Pfam" id="PF00300">
    <property type="entry name" value="His_Phos_1"/>
    <property type="match status" value="1"/>
</dbReference>
<dbReference type="GO" id="GO:0045820">
    <property type="term" value="P:negative regulation of glycolytic process"/>
    <property type="evidence" value="ECO:0007669"/>
    <property type="project" value="TreeGrafter"/>
</dbReference>
<dbReference type="InterPro" id="IPR013078">
    <property type="entry name" value="His_Pase_superF_clade-1"/>
</dbReference>
<evidence type="ECO:0000313" key="2">
    <source>
        <dbReference type="EMBL" id="CAB4895315.1"/>
    </source>
</evidence>
<dbReference type="GO" id="GO:0005829">
    <property type="term" value="C:cytosol"/>
    <property type="evidence" value="ECO:0007669"/>
    <property type="project" value="TreeGrafter"/>
</dbReference>
<sequence length="224" mass="25548">MPIVYMLRHAQSVANTKGILAGQDNSVALSKMGQHQSRLLVPYLSSIKFSKIYSSPLLRCIQTIEPFMQVNPDLDFKIDERFIEMDYGKWSGRRLAALSREKRWRAIQSKPSTFTFPDGESFRQMRRRVDLAILDLKNQKGPILIITHGDIIKMAVASLLDMPIDKFQSFVAEPASLTIFSIDKTKATLLQSNHKISKDIIKYFKGNQLGGGNSLSSIKKWWQR</sequence>
<name>A0A6J7FPI5_9ZZZZ</name>
<organism evidence="2">
    <name type="scientific">freshwater metagenome</name>
    <dbReference type="NCBI Taxonomy" id="449393"/>
    <lineage>
        <taxon>unclassified sequences</taxon>
        <taxon>metagenomes</taxon>
        <taxon>ecological metagenomes</taxon>
    </lineage>
</organism>
<accession>A0A6J7FPI5</accession>
<dbReference type="PANTHER" id="PTHR46517">
    <property type="entry name" value="FRUCTOSE-2,6-BISPHOSPHATASE TIGAR"/>
    <property type="match status" value="1"/>
</dbReference>
<dbReference type="SUPFAM" id="SSF53254">
    <property type="entry name" value="Phosphoglycerate mutase-like"/>
    <property type="match status" value="1"/>
</dbReference>
<evidence type="ECO:0000256" key="1">
    <source>
        <dbReference type="ARBA" id="ARBA00022801"/>
    </source>
</evidence>
<dbReference type="Gene3D" id="3.40.50.1240">
    <property type="entry name" value="Phosphoglycerate mutase-like"/>
    <property type="match status" value="1"/>
</dbReference>
<proteinExistence type="predicted"/>
<dbReference type="CDD" id="cd07067">
    <property type="entry name" value="HP_PGM_like"/>
    <property type="match status" value="1"/>
</dbReference>
<reference evidence="2" key="1">
    <citation type="submission" date="2020-05" db="EMBL/GenBank/DDBJ databases">
        <authorList>
            <person name="Chiriac C."/>
            <person name="Salcher M."/>
            <person name="Ghai R."/>
            <person name="Kavagutti S V."/>
        </authorList>
    </citation>
    <scope>NUCLEOTIDE SEQUENCE</scope>
</reference>
<protein>
    <submittedName>
        <fullName evidence="2">Unannotated protein</fullName>
    </submittedName>
</protein>
<dbReference type="InterPro" id="IPR029033">
    <property type="entry name" value="His_PPase_superfam"/>
</dbReference>
<dbReference type="SMART" id="SM00855">
    <property type="entry name" value="PGAM"/>
    <property type="match status" value="1"/>
</dbReference>
<dbReference type="GO" id="GO:0004331">
    <property type="term" value="F:fructose-2,6-bisphosphate 2-phosphatase activity"/>
    <property type="evidence" value="ECO:0007669"/>
    <property type="project" value="TreeGrafter"/>
</dbReference>
<dbReference type="AlphaFoldDB" id="A0A6J7FPI5"/>
<dbReference type="InterPro" id="IPR051695">
    <property type="entry name" value="Phosphoglycerate_Mutase"/>
</dbReference>
<dbReference type="PANTHER" id="PTHR46517:SF1">
    <property type="entry name" value="FRUCTOSE-2,6-BISPHOSPHATASE TIGAR"/>
    <property type="match status" value="1"/>
</dbReference>